<organism evidence="1 2">
    <name type="scientific">Pontivivens ytuae</name>
    <dbReference type="NCBI Taxonomy" id="2789856"/>
    <lineage>
        <taxon>Bacteria</taxon>
        <taxon>Pseudomonadati</taxon>
        <taxon>Pseudomonadota</taxon>
        <taxon>Alphaproteobacteria</taxon>
        <taxon>Rhodobacterales</taxon>
        <taxon>Paracoccaceae</taxon>
        <taxon>Pontivivens</taxon>
    </lineage>
</organism>
<evidence type="ECO:0000313" key="1">
    <source>
        <dbReference type="EMBL" id="QPH52965.1"/>
    </source>
</evidence>
<name>A0A7S9LQP4_9RHOB</name>
<dbReference type="EMBL" id="CP064942">
    <property type="protein sequence ID" value="QPH52965.1"/>
    <property type="molecule type" value="Genomic_DNA"/>
</dbReference>
<evidence type="ECO:0000313" key="2">
    <source>
        <dbReference type="Proteomes" id="UP000594800"/>
    </source>
</evidence>
<gene>
    <name evidence="1" type="ORF">I0K15_14265</name>
</gene>
<accession>A0A7S9LQP4</accession>
<dbReference type="RefSeq" id="WP_196102176.1">
    <property type="nucleotide sequence ID" value="NZ_CP064942.1"/>
</dbReference>
<dbReference type="AlphaFoldDB" id="A0A7S9LQP4"/>
<reference evidence="1 2" key="1">
    <citation type="submission" date="2020-11" db="EMBL/GenBank/DDBJ databases">
        <title>Description of Pontivivens ytuae sp. nov. isolated from deep sea sediment of Mariana Trench.</title>
        <authorList>
            <person name="Wang Z."/>
            <person name="Sun Q.-L."/>
            <person name="Xu X.-D."/>
            <person name="Tang Y.-Z."/>
            <person name="Zhang J."/>
        </authorList>
    </citation>
    <scope>NUCLEOTIDE SEQUENCE [LARGE SCALE GENOMIC DNA]</scope>
    <source>
        <strain evidence="1 2">MT2928</strain>
    </source>
</reference>
<dbReference type="Proteomes" id="UP000594800">
    <property type="component" value="Chromosome"/>
</dbReference>
<evidence type="ECO:0008006" key="3">
    <source>
        <dbReference type="Google" id="ProtNLM"/>
    </source>
</evidence>
<protein>
    <recommendedName>
        <fullName evidence="3">Sulfotransferase family protein</fullName>
    </recommendedName>
</protein>
<proteinExistence type="predicted"/>
<dbReference type="KEGG" id="poz:I0K15_14265"/>
<keyword evidence="2" id="KW-1185">Reference proteome</keyword>
<sequence>MTALYAKIFAERNSGASWLARLVRRRFRVTVMRGEPELDRQALKEVLQEVRSQERAELHNRLLDAEHDRILYSDFGWTATAPSIDVIRSAAHARETLFVCVAAHPVVCLEGLFRRPKVPGLSEPAGGFAAFLDRPFPVFRRDGFGPDARFDPMQLWSAKMRALLDLLETDVRGVLLRAEEIADDPERTVTALSPHLLAGDQDGAPPTTKDLPSGDAVERLAAALPDPLRRKLRNEVDPGLMRALGYAPL</sequence>